<dbReference type="Gene3D" id="2.30.110.10">
    <property type="entry name" value="Electron Transport, Fmn-binding Protein, Chain A"/>
    <property type="match status" value="1"/>
</dbReference>
<dbReference type="EMBL" id="BQKE01000002">
    <property type="protein sequence ID" value="GJM63332.1"/>
    <property type="molecule type" value="Genomic_DNA"/>
</dbReference>
<dbReference type="GO" id="GO:0010181">
    <property type="term" value="F:FMN binding"/>
    <property type="evidence" value="ECO:0007669"/>
    <property type="project" value="InterPro"/>
</dbReference>
<protein>
    <recommendedName>
        <fullName evidence="4">Flavin reductase like domain-containing protein</fullName>
    </recommendedName>
</protein>
<sequence>MDKSKALNIVLLLVIVVLLLAGKGQEGADTFLKGWISQNFEDDTTATYQKVSFGEKELVYPKPAMVIGTYDSLGKPNIMTAAWFGVVNSKPLKVAVSMRPATYSYHNVMREQAFTVNIPSPELVQYVKYVGHHSGRDVDKFEKTGLTAVRADSVSAPYVQEFPIILECRVTEYFDLGSHRQFVGQVIDAKVDERFVDAAGELDFSEFTPVLYGDMGKYYEGGKEIKFEPLK</sequence>
<comment type="similarity">
    <text evidence="3">Belongs to the flavoredoxin family.</text>
</comment>
<reference evidence="5 6" key="1">
    <citation type="submission" date="2021-12" db="EMBL/GenBank/DDBJ databases">
        <title>Genome sequencing of bacteria with rrn-lacking chromosome and rrn-plasmid.</title>
        <authorList>
            <person name="Anda M."/>
            <person name="Iwasaki W."/>
        </authorList>
    </citation>
    <scope>NUCLEOTIDE SEQUENCE [LARGE SCALE GENOMIC DNA]</scope>
    <source>
        <strain evidence="5 6">NBRC 15940</strain>
    </source>
</reference>
<organism evidence="5 6">
    <name type="scientific">Persicobacter diffluens</name>
    <dbReference type="NCBI Taxonomy" id="981"/>
    <lineage>
        <taxon>Bacteria</taxon>
        <taxon>Pseudomonadati</taxon>
        <taxon>Bacteroidota</taxon>
        <taxon>Cytophagia</taxon>
        <taxon>Cytophagales</taxon>
        <taxon>Persicobacteraceae</taxon>
        <taxon>Persicobacter</taxon>
    </lineage>
</organism>
<evidence type="ECO:0000313" key="6">
    <source>
        <dbReference type="Proteomes" id="UP001310022"/>
    </source>
</evidence>
<proteinExistence type="inferred from homology"/>
<dbReference type="PANTHER" id="PTHR43567:SF1">
    <property type="entry name" value="FLAVOREDOXIN"/>
    <property type="match status" value="1"/>
</dbReference>
<dbReference type="Proteomes" id="UP001310022">
    <property type="component" value="Unassembled WGS sequence"/>
</dbReference>
<comment type="caution">
    <text evidence="5">The sequence shown here is derived from an EMBL/GenBank/DDBJ whole genome shotgun (WGS) entry which is preliminary data.</text>
</comment>
<evidence type="ECO:0000256" key="2">
    <source>
        <dbReference type="ARBA" id="ARBA00022630"/>
    </source>
</evidence>
<evidence type="ECO:0000313" key="5">
    <source>
        <dbReference type="EMBL" id="GJM63332.1"/>
    </source>
</evidence>
<keyword evidence="6" id="KW-1185">Reference proteome</keyword>
<dbReference type="GO" id="GO:0016646">
    <property type="term" value="F:oxidoreductase activity, acting on the CH-NH group of donors, NAD or NADP as acceptor"/>
    <property type="evidence" value="ECO:0007669"/>
    <property type="project" value="UniProtKB-ARBA"/>
</dbReference>
<name>A0AAN4W332_9BACT</name>
<accession>A0AAN4W332</accession>
<gene>
    <name evidence="5" type="ORF">PEDI_38840</name>
</gene>
<comment type="cofactor">
    <cofactor evidence="1">
        <name>FMN</name>
        <dbReference type="ChEBI" id="CHEBI:58210"/>
    </cofactor>
</comment>
<dbReference type="InterPro" id="IPR052174">
    <property type="entry name" value="Flavoredoxin"/>
</dbReference>
<evidence type="ECO:0000259" key="4">
    <source>
        <dbReference type="SMART" id="SM00903"/>
    </source>
</evidence>
<feature type="domain" description="Flavin reductase like" evidence="4">
    <location>
        <begin position="58"/>
        <end position="197"/>
    </location>
</feature>
<dbReference type="PANTHER" id="PTHR43567">
    <property type="entry name" value="FLAVOREDOXIN-RELATED-RELATED"/>
    <property type="match status" value="1"/>
</dbReference>
<dbReference type="SUPFAM" id="SSF50475">
    <property type="entry name" value="FMN-binding split barrel"/>
    <property type="match status" value="1"/>
</dbReference>
<dbReference type="SMART" id="SM00903">
    <property type="entry name" value="Flavin_Reduct"/>
    <property type="match status" value="1"/>
</dbReference>
<keyword evidence="2" id="KW-0285">Flavoprotein</keyword>
<dbReference type="InterPro" id="IPR012349">
    <property type="entry name" value="Split_barrel_FMN-bd"/>
</dbReference>
<dbReference type="Pfam" id="PF01613">
    <property type="entry name" value="Flavin_Reduct"/>
    <property type="match status" value="1"/>
</dbReference>
<evidence type="ECO:0000256" key="3">
    <source>
        <dbReference type="ARBA" id="ARBA00038054"/>
    </source>
</evidence>
<dbReference type="InterPro" id="IPR002563">
    <property type="entry name" value="Flavin_Rdtase-like_dom"/>
</dbReference>
<dbReference type="AlphaFoldDB" id="A0AAN4W332"/>
<evidence type="ECO:0000256" key="1">
    <source>
        <dbReference type="ARBA" id="ARBA00001917"/>
    </source>
</evidence>